<dbReference type="Proteomes" id="UP000501367">
    <property type="component" value="Chromosome"/>
</dbReference>
<dbReference type="EMBL" id="CP051487">
    <property type="protein sequence ID" value="QJC78125.1"/>
    <property type="molecule type" value="Genomic_DNA"/>
</dbReference>
<dbReference type="GeneID" id="72193381"/>
<gene>
    <name evidence="1" type="ORF">HGP31_07340</name>
</gene>
<protein>
    <submittedName>
        <fullName evidence="1">Uncharacterized protein</fullName>
    </submittedName>
</protein>
<sequence>MSDSLSLPKVNGTKIESKFFSKHSWNADLIEFDGPLLSLYKGEFDEDLLYVWLDCSPTKNRWGVIPISRTNLREYLECTISLRDVFQASRWIVIFHTGSAPNRRNSPIRTTWQALEEYLPDDDSYLVPEISTVAAQRLAQEVCEEYALGLDGDMYIDDIASIPRTYQQLYSFHYGLEHLHRSAVRATLDRLANNWTGGFSAVHLFTGLNQVTPSIHRAQVTEMRYNSPGHIKLDLLPQLAKRIEVAARQIADDVAFQGLEEFYASTYRYFKENNISGFDDETDGKTINLTPGVVKRLNELVDFFFRLMHWQDYREQFSALQVGPLHQLRALLAYYRRLRKLRPYLATDRLLLGQSKLAVQPV</sequence>
<dbReference type="AlphaFoldDB" id="A0AAE6ZRT4"/>
<evidence type="ECO:0000313" key="2">
    <source>
        <dbReference type="Proteomes" id="UP000501367"/>
    </source>
</evidence>
<dbReference type="KEGG" id="pum:HGP31_07340"/>
<reference evidence="1 2" key="1">
    <citation type="submission" date="2020-04" db="EMBL/GenBank/DDBJ databases">
        <authorList>
            <person name="Yao Y."/>
            <person name="He Z."/>
        </authorList>
    </citation>
    <scope>NUCLEOTIDE SEQUENCE [LARGE SCALE GENOMIC DNA]</scope>
    <source>
        <strain evidence="1 2">CY-1</strain>
    </source>
</reference>
<name>A0AAE6ZRT4_9PSED</name>
<organism evidence="1 2">
    <name type="scientific">Pseudomonas umsongensis</name>
    <dbReference type="NCBI Taxonomy" id="198618"/>
    <lineage>
        <taxon>Bacteria</taxon>
        <taxon>Pseudomonadati</taxon>
        <taxon>Pseudomonadota</taxon>
        <taxon>Gammaproteobacteria</taxon>
        <taxon>Pseudomonadales</taxon>
        <taxon>Pseudomonadaceae</taxon>
        <taxon>Pseudomonas</taxon>
    </lineage>
</organism>
<dbReference type="RefSeq" id="WP_168757387.1">
    <property type="nucleotide sequence ID" value="NZ_CP051487.1"/>
</dbReference>
<evidence type="ECO:0000313" key="1">
    <source>
        <dbReference type="EMBL" id="QJC78125.1"/>
    </source>
</evidence>
<accession>A0AAE6ZRT4</accession>
<proteinExistence type="predicted"/>